<organism evidence="3 4">
    <name type="scientific">Streptomyces marispadix</name>
    <dbReference type="NCBI Taxonomy" id="2922868"/>
    <lineage>
        <taxon>Bacteria</taxon>
        <taxon>Bacillati</taxon>
        <taxon>Actinomycetota</taxon>
        <taxon>Actinomycetes</taxon>
        <taxon>Kitasatosporales</taxon>
        <taxon>Streptomycetaceae</taxon>
        <taxon>Streptomyces</taxon>
    </lineage>
</organism>
<dbReference type="Pfam" id="PF19420">
    <property type="entry name" value="DDAH_eukar"/>
    <property type="match status" value="1"/>
</dbReference>
<dbReference type="EMBL" id="JAKWJU010000002">
    <property type="protein sequence ID" value="MCH6159370.1"/>
    <property type="molecule type" value="Genomic_DNA"/>
</dbReference>
<dbReference type="Proteomes" id="UP001166784">
    <property type="component" value="Unassembled WGS sequence"/>
</dbReference>
<name>A0ABS9SSW3_9ACTN</name>
<evidence type="ECO:0000313" key="3">
    <source>
        <dbReference type="EMBL" id="MCH6159370.1"/>
    </source>
</evidence>
<dbReference type="PANTHER" id="PTHR12737">
    <property type="entry name" value="DIMETHYLARGININE DIMETHYLAMINOHYDROLASE"/>
    <property type="match status" value="1"/>
</dbReference>
<comment type="caution">
    <text evidence="3">The sequence shown here is derived from an EMBL/GenBank/DDBJ whole genome shotgun (WGS) entry which is preliminary data.</text>
</comment>
<dbReference type="InterPro" id="IPR033199">
    <property type="entry name" value="DDAH-like"/>
</dbReference>
<proteinExistence type="inferred from homology"/>
<reference evidence="3" key="2">
    <citation type="journal article" date="2023" name="Int. J. Syst. Evol. Microbiol.">
        <title>Streptomyces marispadix sp. nov., isolated from marine beach sediment of the Northern Coast of Portugal.</title>
        <authorList>
            <person name="dos Santos J.D.N."/>
            <person name="Vitorino I.R."/>
            <person name="Kallscheuer N."/>
            <person name="Srivastava A."/>
            <person name="Krautwurst S."/>
            <person name="Marz M."/>
            <person name="Jogler C."/>
            <person name="Lobo Da Cunha A."/>
            <person name="Catita J."/>
            <person name="Goncalves H."/>
            <person name="Gonzalez I."/>
            <person name="Reyes F."/>
            <person name="Lage O.M."/>
        </authorList>
    </citation>
    <scope>NUCLEOTIDE SEQUENCE</scope>
    <source>
        <strain evidence="3">M600PL45_2</strain>
    </source>
</reference>
<dbReference type="PANTHER" id="PTHR12737:SF9">
    <property type="entry name" value="DIMETHYLARGININASE"/>
    <property type="match status" value="1"/>
</dbReference>
<dbReference type="Gene3D" id="3.75.10.10">
    <property type="entry name" value="L-arginine/glycine Amidinotransferase, Chain A"/>
    <property type="match status" value="1"/>
</dbReference>
<dbReference type="SUPFAM" id="SSF55909">
    <property type="entry name" value="Pentein"/>
    <property type="match status" value="1"/>
</dbReference>
<keyword evidence="2" id="KW-0378">Hydrolase</keyword>
<gene>
    <name evidence="3" type="ORF">MMA15_02745</name>
</gene>
<evidence type="ECO:0000313" key="4">
    <source>
        <dbReference type="Proteomes" id="UP001166784"/>
    </source>
</evidence>
<dbReference type="NCBIfam" id="NF045660">
    <property type="entry name" value="DiMthArgaseDdahStm"/>
    <property type="match status" value="1"/>
</dbReference>
<evidence type="ECO:0000256" key="2">
    <source>
        <dbReference type="ARBA" id="ARBA00022801"/>
    </source>
</evidence>
<reference evidence="3" key="1">
    <citation type="submission" date="2022-03" db="EMBL/GenBank/DDBJ databases">
        <authorList>
            <person name="Santos J.D.N."/>
            <person name="Kallscheuer N."/>
            <person name="Jogler C."/>
            <person name="Lage O.M."/>
        </authorList>
    </citation>
    <scope>NUCLEOTIDE SEQUENCE</scope>
    <source>
        <strain evidence="3">M600PL45_2</strain>
    </source>
</reference>
<accession>A0ABS9SSW3</accession>
<evidence type="ECO:0000256" key="1">
    <source>
        <dbReference type="ARBA" id="ARBA00008532"/>
    </source>
</evidence>
<comment type="similarity">
    <text evidence="1">Belongs to the DDAH family.</text>
</comment>
<dbReference type="RefSeq" id="WP_241057328.1">
    <property type="nucleotide sequence ID" value="NZ_JAKWJU010000002.1"/>
</dbReference>
<sequence>MQTQPKALVRPPASRLAEGLVTHVERVPVDRELAVRQWDGYVRALRDNGWQTVEVAPEEGCPDSVFVEDAVVVLGGRALICRPGAPSRRPETQAVEETVRALGYAVHRVEAPGTLDGGDVLKSGGTVYVGTGGRTNDEGVRQLRAAFEPSGARVVPVPVTEVLHLKSAVTALPDGTVIGHAPLAPDPSYFPRFRGVPEEPGAHVVLLGGERLLMASSAPRSAELLASLGYEPVLVDIGEFEKLEGCVTCLSVRLRELPAPGGQSAARGSGSE</sequence>
<keyword evidence="4" id="KW-1185">Reference proteome</keyword>
<protein>
    <submittedName>
        <fullName evidence="3">N(G),N(G)-dimethylarginine dimethylaminohydrolase</fullName>
    </submittedName>
</protein>